<reference evidence="1" key="1">
    <citation type="journal article" date="2013" name="Nat. Commun.">
        <title>Whole-genome sequencing of Oryza brachyantha reveals mechanisms underlying Oryza genome evolution.</title>
        <authorList>
            <person name="Chen J."/>
            <person name="Huang Q."/>
            <person name="Gao D."/>
            <person name="Wang J."/>
            <person name="Lang Y."/>
            <person name="Liu T."/>
            <person name="Li B."/>
            <person name="Bai Z."/>
            <person name="Luis Goicoechea J."/>
            <person name="Liang C."/>
            <person name="Chen C."/>
            <person name="Zhang W."/>
            <person name="Sun S."/>
            <person name="Liao Y."/>
            <person name="Zhang X."/>
            <person name="Yang L."/>
            <person name="Song C."/>
            <person name="Wang M."/>
            <person name="Shi J."/>
            <person name="Liu G."/>
            <person name="Liu J."/>
            <person name="Zhou H."/>
            <person name="Zhou W."/>
            <person name="Yu Q."/>
            <person name="An N."/>
            <person name="Chen Y."/>
            <person name="Cai Q."/>
            <person name="Wang B."/>
            <person name="Liu B."/>
            <person name="Min J."/>
            <person name="Huang Y."/>
            <person name="Wu H."/>
            <person name="Li Z."/>
            <person name="Zhang Y."/>
            <person name="Yin Y."/>
            <person name="Song W."/>
            <person name="Jiang J."/>
            <person name="Jackson S.A."/>
            <person name="Wing R.A."/>
            <person name="Wang J."/>
            <person name="Chen M."/>
        </authorList>
    </citation>
    <scope>NUCLEOTIDE SEQUENCE [LARGE SCALE GENOMIC DNA]</scope>
    <source>
        <strain evidence="1">cv. IRGC 101232</strain>
    </source>
</reference>
<protein>
    <submittedName>
        <fullName evidence="1">Uncharacterized protein</fullName>
    </submittedName>
</protein>
<dbReference type="AlphaFoldDB" id="J3NED4"/>
<proteinExistence type="predicted"/>
<organism evidence="1">
    <name type="scientific">Oryza brachyantha</name>
    <name type="common">malo sina</name>
    <dbReference type="NCBI Taxonomy" id="4533"/>
    <lineage>
        <taxon>Eukaryota</taxon>
        <taxon>Viridiplantae</taxon>
        <taxon>Streptophyta</taxon>
        <taxon>Embryophyta</taxon>
        <taxon>Tracheophyta</taxon>
        <taxon>Spermatophyta</taxon>
        <taxon>Magnoliopsida</taxon>
        <taxon>Liliopsida</taxon>
        <taxon>Poales</taxon>
        <taxon>Poaceae</taxon>
        <taxon>BOP clade</taxon>
        <taxon>Oryzoideae</taxon>
        <taxon>Oryzeae</taxon>
        <taxon>Oryzinae</taxon>
        <taxon>Oryza</taxon>
    </lineage>
</organism>
<dbReference type="Proteomes" id="UP000006038">
    <property type="component" value="Chromosome 12"/>
</dbReference>
<reference evidence="1" key="2">
    <citation type="submission" date="2013-04" db="UniProtKB">
        <authorList>
            <consortium name="EnsemblPlants"/>
        </authorList>
    </citation>
    <scope>IDENTIFICATION</scope>
</reference>
<dbReference type="EnsemblPlants" id="OB12G23420.1">
    <property type="protein sequence ID" value="OB12G23420.1"/>
    <property type="gene ID" value="OB12G23420"/>
</dbReference>
<name>J3NED4_ORYBR</name>
<evidence type="ECO:0000313" key="1">
    <source>
        <dbReference type="EnsemblPlants" id="OB12G23420.1"/>
    </source>
</evidence>
<evidence type="ECO:0000313" key="2">
    <source>
        <dbReference type="Proteomes" id="UP000006038"/>
    </source>
</evidence>
<keyword evidence="2" id="KW-1185">Reference proteome</keyword>
<dbReference type="Gramene" id="OB12G23420.1">
    <property type="protein sequence ID" value="OB12G23420.1"/>
    <property type="gene ID" value="OB12G23420"/>
</dbReference>
<dbReference type="HOGENOM" id="CLU_3130387_0_0_1"/>
<accession>J3NED4</accession>
<sequence>VAWPVCSDLSLSLHSSTGLAPCDGKYSPNLVNTFCRIDSDVAFRFSTNFI</sequence>